<keyword evidence="1" id="KW-0175">Coiled coil</keyword>
<gene>
    <name evidence="2" type="ORF">G2W53_010933</name>
</gene>
<evidence type="ECO:0000256" key="1">
    <source>
        <dbReference type="SAM" id="Coils"/>
    </source>
</evidence>
<evidence type="ECO:0000313" key="3">
    <source>
        <dbReference type="Proteomes" id="UP000634136"/>
    </source>
</evidence>
<evidence type="ECO:0000313" key="2">
    <source>
        <dbReference type="EMBL" id="KAF7836074.1"/>
    </source>
</evidence>
<keyword evidence="3" id="KW-1185">Reference proteome</keyword>
<organism evidence="2 3">
    <name type="scientific">Senna tora</name>
    <dbReference type="NCBI Taxonomy" id="362788"/>
    <lineage>
        <taxon>Eukaryota</taxon>
        <taxon>Viridiplantae</taxon>
        <taxon>Streptophyta</taxon>
        <taxon>Embryophyta</taxon>
        <taxon>Tracheophyta</taxon>
        <taxon>Spermatophyta</taxon>
        <taxon>Magnoliopsida</taxon>
        <taxon>eudicotyledons</taxon>
        <taxon>Gunneridae</taxon>
        <taxon>Pentapetalae</taxon>
        <taxon>rosids</taxon>
        <taxon>fabids</taxon>
        <taxon>Fabales</taxon>
        <taxon>Fabaceae</taxon>
        <taxon>Caesalpinioideae</taxon>
        <taxon>Cassia clade</taxon>
        <taxon>Senna</taxon>
    </lineage>
</organism>
<dbReference type="AlphaFoldDB" id="A0A834X174"/>
<dbReference type="EMBL" id="JAAIUW010000004">
    <property type="protein sequence ID" value="KAF7836074.1"/>
    <property type="molecule type" value="Genomic_DNA"/>
</dbReference>
<name>A0A834X174_9FABA</name>
<accession>A0A834X174</accession>
<sequence>MTPQSELELAVLELQKNQKMMEDQMTNMEGRMTNVEAMLRQLLRDEFGQEWEEPQHSNSEERLEPCDEFPLDFESNGDLKDESQFEMVASEVATQESLLLNEVQADEVIEDHSHIDSVAGSEYDGHNNATEVVGFWEFKQEWQEISNITKQKLSALDGGERFLPIVEGKQVSSSVVQTFIQETYAKFGCVYVAHVVFDDLSKRDIEMWTARHCDCINIGRNVLTDKLKEVNWGTLFSGLSDKAYVRNTKKGVVLTIVLFPRLKVQVEPLVWTSKISPELIIDKFVMHVNYEYPSFVSSCSSLAEILWLAQGIGSRNAQVARNVNFYRTMIYPFDPGVCWNDFSLIVCGELIMAIMEGILVGLVIILIPNVWGYEYSNEEVGRYVANMRPKLWAWYGQYKSCVAPVILGFHIESSILQTYGANVAILTGEFIVAKSLRYLGNSIDLATVIFDLEKELKWKDIIEYELSELASTPMVFDPGGILINTKDLMTVLVAASVRMRKELAKRSTKKLSSWIAKVIGVFLLDSRFQDHFCELNHISWVLKSMGTKNWEEKLQEATLTIFIRIRDNNEAFILSSGMMLWFLTDAKSETFNSLRKGKYDSVLSPSNPDLSTVGGTKQASCATDKSAHDLNLEDKVDFVGVDIDMNRPITRAEAQHSSPLSSSDEVYVTLMERC</sequence>
<proteinExistence type="predicted"/>
<feature type="coiled-coil region" evidence="1">
    <location>
        <begin position="11"/>
        <end position="45"/>
    </location>
</feature>
<protein>
    <submittedName>
        <fullName evidence="2">F-box/LRR-repeat protein</fullName>
    </submittedName>
</protein>
<reference evidence="2" key="1">
    <citation type="submission" date="2020-09" db="EMBL/GenBank/DDBJ databases">
        <title>Genome-Enabled Discovery of Anthraquinone Biosynthesis in Senna tora.</title>
        <authorList>
            <person name="Kang S.-H."/>
            <person name="Pandey R.P."/>
            <person name="Lee C.-M."/>
            <person name="Sim J.-S."/>
            <person name="Jeong J.-T."/>
            <person name="Choi B.-S."/>
            <person name="Jung M."/>
            <person name="Ginzburg D."/>
            <person name="Zhao K."/>
            <person name="Won S.Y."/>
            <person name="Oh T.-J."/>
            <person name="Yu Y."/>
            <person name="Kim N.-H."/>
            <person name="Lee O.R."/>
            <person name="Lee T.-H."/>
            <person name="Bashyal P."/>
            <person name="Kim T.-S."/>
            <person name="Lee W.-H."/>
            <person name="Kawkins C."/>
            <person name="Kim C.-K."/>
            <person name="Kim J.S."/>
            <person name="Ahn B.O."/>
            <person name="Rhee S.Y."/>
            <person name="Sohng J.K."/>
        </authorList>
    </citation>
    <scope>NUCLEOTIDE SEQUENCE</scope>
    <source>
        <tissue evidence="2">Leaf</tissue>
    </source>
</reference>
<comment type="caution">
    <text evidence="2">The sequence shown here is derived from an EMBL/GenBank/DDBJ whole genome shotgun (WGS) entry which is preliminary data.</text>
</comment>
<dbReference type="Proteomes" id="UP000634136">
    <property type="component" value="Unassembled WGS sequence"/>
</dbReference>